<comment type="caution">
    <text evidence="2">The sequence shown here is derived from an EMBL/GenBank/DDBJ whole genome shotgun (WGS) entry which is preliminary data.</text>
</comment>
<gene>
    <name evidence="2" type="ORF">GCM10011514_38520</name>
</gene>
<reference evidence="2" key="2">
    <citation type="submission" date="2020-09" db="EMBL/GenBank/DDBJ databases">
        <authorList>
            <person name="Sun Q."/>
            <person name="Zhou Y."/>
        </authorList>
    </citation>
    <scope>NUCLEOTIDE SEQUENCE</scope>
    <source>
        <strain evidence="2">CGMCC 1.15958</strain>
    </source>
</reference>
<protein>
    <submittedName>
        <fullName evidence="2">Uncharacterized protein</fullName>
    </submittedName>
</protein>
<evidence type="ECO:0000256" key="1">
    <source>
        <dbReference type="SAM" id="SignalP"/>
    </source>
</evidence>
<dbReference type="RefSeq" id="WP_188768427.1">
    <property type="nucleotide sequence ID" value="NZ_BMKK01000008.1"/>
</dbReference>
<dbReference type="EMBL" id="BMKK01000008">
    <property type="protein sequence ID" value="GGD70734.1"/>
    <property type="molecule type" value="Genomic_DNA"/>
</dbReference>
<reference evidence="2" key="1">
    <citation type="journal article" date="2014" name="Int. J. Syst. Evol. Microbiol.">
        <title>Complete genome sequence of Corynebacterium casei LMG S-19264T (=DSM 44701T), isolated from a smear-ripened cheese.</title>
        <authorList>
            <consortium name="US DOE Joint Genome Institute (JGI-PGF)"/>
            <person name="Walter F."/>
            <person name="Albersmeier A."/>
            <person name="Kalinowski J."/>
            <person name="Ruckert C."/>
        </authorList>
    </citation>
    <scope>NUCLEOTIDE SEQUENCE</scope>
    <source>
        <strain evidence="2">CGMCC 1.15958</strain>
    </source>
</reference>
<accession>A0A916Z0X6</accession>
<proteinExistence type="predicted"/>
<evidence type="ECO:0000313" key="3">
    <source>
        <dbReference type="Proteomes" id="UP000609064"/>
    </source>
</evidence>
<evidence type="ECO:0000313" key="2">
    <source>
        <dbReference type="EMBL" id="GGD70734.1"/>
    </source>
</evidence>
<dbReference type="AlphaFoldDB" id="A0A916Z0X6"/>
<feature type="signal peptide" evidence="1">
    <location>
        <begin position="1"/>
        <end position="21"/>
    </location>
</feature>
<dbReference type="Proteomes" id="UP000609064">
    <property type="component" value="Unassembled WGS sequence"/>
</dbReference>
<organism evidence="2 3">
    <name type="scientific">Emticicia aquatilis</name>
    <dbReference type="NCBI Taxonomy" id="1537369"/>
    <lineage>
        <taxon>Bacteria</taxon>
        <taxon>Pseudomonadati</taxon>
        <taxon>Bacteroidota</taxon>
        <taxon>Cytophagia</taxon>
        <taxon>Cytophagales</taxon>
        <taxon>Leadbetterellaceae</taxon>
        <taxon>Emticicia</taxon>
    </lineage>
</organism>
<keyword evidence="1" id="KW-0732">Signal</keyword>
<feature type="chain" id="PRO_5038139085" evidence="1">
    <location>
        <begin position="22"/>
        <end position="154"/>
    </location>
</feature>
<sequence length="154" mass="17126">MFKNLLFSVVGLCLFSFNSFAQSAVQPEKKKIKVQMYIDGKLHPSNQTFTKSDQNIQLKAYDATTNKELAVALLEASLVRNGQKIASITLPGNGSIEKLAAKAKNNDNYVFEIKQILELAEDLSLKPFSQKTFKVNYWFFDAQLDAAKVAVGAN</sequence>
<keyword evidence="3" id="KW-1185">Reference proteome</keyword>
<name>A0A916Z0X6_9BACT</name>